<feature type="transmembrane region" description="Helical" evidence="2">
    <location>
        <begin position="65"/>
        <end position="86"/>
    </location>
</feature>
<name>A0ABW4A5B2_9ACTN</name>
<protein>
    <submittedName>
        <fullName evidence="3">Uncharacterized protein</fullName>
    </submittedName>
</protein>
<sequence length="122" mass="12537">MERERASAQPAPQRTATAGARVDGGPRKRSWVGAVAAAVPHVVVLGLTIAAVVAGPGREHEHAGLGGVLEVYLVPVGLLTSLFLCFVPRWRRYAGGIAVSTVSCGIVVVLAAMIIGGAGTWE</sequence>
<dbReference type="RefSeq" id="WP_317786297.1">
    <property type="nucleotide sequence ID" value="NZ_AP028461.1"/>
</dbReference>
<evidence type="ECO:0000256" key="1">
    <source>
        <dbReference type="SAM" id="MobiDB-lite"/>
    </source>
</evidence>
<gene>
    <name evidence="3" type="ORF">ACFQ5G_11350</name>
</gene>
<dbReference type="EMBL" id="JBHTMK010000014">
    <property type="protein sequence ID" value="MFD1365941.1"/>
    <property type="molecule type" value="Genomic_DNA"/>
</dbReference>
<dbReference type="Proteomes" id="UP001597183">
    <property type="component" value="Unassembled WGS sequence"/>
</dbReference>
<feature type="transmembrane region" description="Helical" evidence="2">
    <location>
        <begin position="93"/>
        <end position="115"/>
    </location>
</feature>
<reference evidence="4" key="1">
    <citation type="journal article" date="2019" name="Int. J. Syst. Evol. Microbiol.">
        <title>The Global Catalogue of Microorganisms (GCM) 10K type strain sequencing project: providing services to taxonomists for standard genome sequencing and annotation.</title>
        <authorList>
            <consortium name="The Broad Institute Genomics Platform"/>
            <consortium name="The Broad Institute Genome Sequencing Center for Infectious Disease"/>
            <person name="Wu L."/>
            <person name="Ma J."/>
        </authorList>
    </citation>
    <scope>NUCLEOTIDE SEQUENCE [LARGE SCALE GENOMIC DNA]</scope>
    <source>
        <strain evidence="4">CCM 7526</strain>
    </source>
</reference>
<keyword evidence="2" id="KW-1133">Transmembrane helix</keyword>
<proteinExistence type="predicted"/>
<comment type="caution">
    <text evidence="3">The sequence shown here is derived from an EMBL/GenBank/DDBJ whole genome shotgun (WGS) entry which is preliminary data.</text>
</comment>
<evidence type="ECO:0000256" key="2">
    <source>
        <dbReference type="SAM" id="Phobius"/>
    </source>
</evidence>
<keyword evidence="2" id="KW-0472">Membrane</keyword>
<accession>A0ABW4A5B2</accession>
<feature type="region of interest" description="Disordered" evidence="1">
    <location>
        <begin position="1"/>
        <end position="27"/>
    </location>
</feature>
<feature type="transmembrane region" description="Helical" evidence="2">
    <location>
        <begin position="31"/>
        <end position="53"/>
    </location>
</feature>
<organism evidence="3 4">
    <name type="scientific">Actinoplanes sichuanensis</name>
    <dbReference type="NCBI Taxonomy" id="512349"/>
    <lineage>
        <taxon>Bacteria</taxon>
        <taxon>Bacillati</taxon>
        <taxon>Actinomycetota</taxon>
        <taxon>Actinomycetes</taxon>
        <taxon>Micromonosporales</taxon>
        <taxon>Micromonosporaceae</taxon>
        <taxon>Actinoplanes</taxon>
    </lineage>
</organism>
<keyword evidence="2" id="KW-0812">Transmembrane</keyword>
<evidence type="ECO:0000313" key="4">
    <source>
        <dbReference type="Proteomes" id="UP001597183"/>
    </source>
</evidence>
<evidence type="ECO:0000313" key="3">
    <source>
        <dbReference type="EMBL" id="MFD1365941.1"/>
    </source>
</evidence>
<keyword evidence="4" id="KW-1185">Reference proteome</keyword>